<protein>
    <submittedName>
        <fullName evidence="1">Uncharacterized protein</fullName>
    </submittedName>
</protein>
<name>A0A5M6IGI4_9PROT</name>
<evidence type="ECO:0000313" key="2">
    <source>
        <dbReference type="Proteomes" id="UP000324065"/>
    </source>
</evidence>
<comment type="caution">
    <text evidence="1">The sequence shown here is derived from an EMBL/GenBank/DDBJ whole genome shotgun (WGS) entry which is preliminary data.</text>
</comment>
<accession>A0A5M6IGI4</accession>
<dbReference type="EMBL" id="VWPJ01000002">
    <property type="protein sequence ID" value="KAA5606997.1"/>
    <property type="molecule type" value="Genomic_DNA"/>
</dbReference>
<gene>
    <name evidence="1" type="ORF">F1188_03565</name>
</gene>
<organism evidence="1 2">
    <name type="scientific">Roseospira marina</name>
    <dbReference type="NCBI Taxonomy" id="140057"/>
    <lineage>
        <taxon>Bacteria</taxon>
        <taxon>Pseudomonadati</taxon>
        <taxon>Pseudomonadota</taxon>
        <taxon>Alphaproteobacteria</taxon>
        <taxon>Rhodospirillales</taxon>
        <taxon>Rhodospirillaceae</taxon>
        <taxon>Roseospira</taxon>
    </lineage>
</organism>
<proteinExistence type="predicted"/>
<keyword evidence="2" id="KW-1185">Reference proteome</keyword>
<reference evidence="1 2" key="1">
    <citation type="submission" date="2019-09" db="EMBL/GenBank/DDBJ databases">
        <title>Genome sequence of Roseospira marina, one of the more divergent members of the non-sulfur purple photosynthetic bacterial family, the Rhodospirillaceae.</title>
        <authorList>
            <person name="Meyer T."/>
            <person name="Kyndt J."/>
        </authorList>
    </citation>
    <scope>NUCLEOTIDE SEQUENCE [LARGE SCALE GENOMIC DNA]</scope>
    <source>
        <strain evidence="1 2">DSM 15113</strain>
    </source>
</reference>
<dbReference type="Proteomes" id="UP000324065">
    <property type="component" value="Unassembled WGS sequence"/>
</dbReference>
<dbReference type="RefSeq" id="WP_150061007.1">
    <property type="nucleotide sequence ID" value="NZ_JACHII010000003.1"/>
</dbReference>
<evidence type="ECO:0000313" key="1">
    <source>
        <dbReference type="EMBL" id="KAA5606997.1"/>
    </source>
</evidence>
<dbReference type="OrthoDB" id="7356504at2"/>
<dbReference type="AlphaFoldDB" id="A0A5M6IGI4"/>
<sequence>MTRRTWAWLALIALAVVVGTATLAAWRTGVLSSDHLLMPAPDTVRIALPERGGRLTLAFPDQGWAAPYRVRHVSVEHAGQWIIDTDLFPAPLDRRFGMVLYWIPAQGRVGPYLRLADPAGDILLDLRGFSAWRIASLGLQPWLVAPSGTAAAGRVLSPDQDVLITAGRPVPPLVAETPGERIGRVIETDDGIVYQPFDPEPEPR</sequence>